<gene>
    <name evidence="2" type="ORF">ERS007703_01109</name>
</gene>
<evidence type="ECO:0000256" key="1">
    <source>
        <dbReference type="SAM" id="MobiDB-lite"/>
    </source>
</evidence>
<reference evidence="3" key="1">
    <citation type="submission" date="2015-03" db="EMBL/GenBank/DDBJ databases">
        <authorList>
            <consortium name="Pathogen Informatics"/>
        </authorList>
    </citation>
    <scope>NUCLEOTIDE SEQUENCE [LARGE SCALE GENOMIC DNA]</scope>
    <source>
        <strain evidence="3">K00500041</strain>
    </source>
</reference>
<dbReference type="Proteomes" id="UP000038802">
    <property type="component" value="Unassembled WGS sequence"/>
</dbReference>
<dbReference type="EMBL" id="CSAE01000084">
    <property type="protein sequence ID" value="COV31200.1"/>
    <property type="molecule type" value="Genomic_DNA"/>
</dbReference>
<sequence length="47" mass="4971">MHIGSSGAHKFMVLELYSGPIVGNDPPPHNMLEKPLDGSPKRATAAT</sequence>
<organism evidence="2 3">
    <name type="scientific">Mycobacterium tuberculosis</name>
    <dbReference type="NCBI Taxonomy" id="1773"/>
    <lineage>
        <taxon>Bacteria</taxon>
        <taxon>Bacillati</taxon>
        <taxon>Actinomycetota</taxon>
        <taxon>Actinomycetes</taxon>
        <taxon>Mycobacteriales</taxon>
        <taxon>Mycobacteriaceae</taxon>
        <taxon>Mycobacterium</taxon>
        <taxon>Mycobacterium tuberculosis complex</taxon>
    </lineage>
</organism>
<name>A0A0U0QR76_MYCTX</name>
<accession>A0A0U0QR76</accession>
<feature type="region of interest" description="Disordered" evidence="1">
    <location>
        <begin position="24"/>
        <end position="47"/>
    </location>
</feature>
<protein>
    <submittedName>
        <fullName evidence="2">Uncharacterized protein</fullName>
    </submittedName>
</protein>
<evidence type="ECO:0000313" key="2">
    <source>
        <dbReference type="EMBL" id="COV31200.1"/>
    </source>
</evidence>
<dbReference type="AlphaFoldDB" id="A0A0U0QR76"/>
<proteinExistence type="predicted"/>
<evidence type="ECO:0000313" key="3">
    <source>
        <dbReference type="Proteomes" id="UP000038802"/>
    </source>
</evidence>
<feature type="compositionally biased region" description="Basic and acidic residues" evidence="1">
    <location>
        <begin position="31"/>
        <end position="40"/>
    </location>
</feature>